<reference evidence="2" key="1">
    <citation type="submission" date="2016-10" db="EMBL/GenBank/DDBJ databases">
        <authorList>
            <person name="Varghese N."/>
            <person name="Submissions S."/>
        </authorList>
    </citation>
    <scope>NUCLEOTIDE SEQUENCE [LARGE SCALE GENOMIC DNA]</scope>
    <source>
        <strain evidence="2">DSM 17465</strain>
    </source>
</reference>
<sequence>MIDFRKFNRDFDPSIILVVEESIKIFGTQEAFRDRIQNKWEIVNEKGITYRNGGVGIQYKLIYRDNRAINMRVVFTDLNGFHVSDPSCNIENVFYFCDQLRKDFPELDGKLIFVSEHGEIVRFPFDCNDDELCRRIGLDDEFHDHDLMQEYGLE</sequence>
<dbReference type="AlphaFoldDB" id="A0A1I6YJ89"/>
<gene>
    <name evidence="1" type="ORF">SAMN05444141_101919</name>
</gene>
<accession>A0A1I6YJ89</accession>
<evidence type="ECO:0000313" key="2">
    <source>
        <dbReference type="Proteomes" id="UP000183371"/>
    </source>
</evidence>
<evidence type="ECO:0000313" key="1">
    <source>
        <dbReference type="EMBL" id="SFT50596.1"/>
    </source>
</evidence>
<organism evidence="1 2">
    <name type="scientific">Pseudovibrio denitrificans</name>
    <dbReference type="NCBI Taxonomy" id="258256"/>
    <lineage>
        <taxon>Bacteria</taxon>
        <taxon>Pseudomonadati</taxon>
        <taxon>Pseudomonadota</taxon>
        <taxon>Alphaproteobacteria</taxon>
        <taxon>Hyphomicrobiales</taxon>
        <taxon>Stappiaceae</taxon>
        <taxon>Pseudovibrio</taxon>
    </lineage>
</organism>
<name>A0A1I6YJ89_9HYPH</name>
<keyword evidence="2" id="KW-1185">Reference proteome</keyword>
<dbReference type="Proteomes" id="UP000183371">
    <property type="component" value="Unassembled WGS sequence"/>
</dbReference>
<dbReference type="EMBL" id="FPBD01000001">
    <property type="protein sequence ID" value="SFT50596.1"/>
    <property type="molecule type" value="Genomic_DNA"/>
</dbReference>
<protein>
    <submittedName>
        <fullName evidence="1">Uncharacterized protein</fullName>
    </submittedName>
</protein>
<proteinExistence type="predicted"/>